<proteinExistence type="predicted"/>
<accession>A0A0D2K3G2</accession>
<sequence length="34" mass="3917">MRRLSKKGAQKALLVSQKHHLQIQGRFAFALVVR</sequence>
<organism evidence="1 2">
    <name type="scientific">Dethiosulfatarculus sandiegensis</name>
    <dbReference type="NCBI Taxonomy" id="1429043"/>
    <lineage>
        <taxon>Bacteria</taxon>
        <taxon>Pseudomonadati</taxon>
        <taxon>Thermodesulfobacteriota</taxon>
        <taxon>Desulfarculia</taxon>
        <taxon>Desulfarculales</taxon>
        <taxon>Desulfarculaceae</taxon>
        <taxon>Dethiosulfatarculus</taxon>
    </lineage>
</organism>
<reference evidence="1 2" key="1">
    <citation type="submission" date="2013-11" db="EMBL/GenBank/DDBJ databases">
        <title>Metagenomic analysis of a methanogenic consortium involved in long chain n-alkane degradation.</title>
        <authorList>
            <person name="Davidova I.A."/>
            <person name="Callaghan A.V."/>
            <person name="Wawrik B."/>
            <person name="Pruitt S."/>
            <person name="Marks C."/>
            <person name="Duncan K.E."/>
            <person name="Suflita J.M."/>
        </authorList>
    </citation>
    <scope>NUCLEOTIDE SEQUENCE [LARGE SCALE GENOMIC DNA]</scope>
    <source>
        <strain evidence="1 2">SPR</strain>
    </source>
</reference>
<dbReference type="Proteomes" id="UP000032233">
    <property type="component" value="Unassembled WGS sequence"/>
</dbReference>
<name>A0A0D2K3G2_9BACT</name>
<dbReference type="EMBL" id="AZAC01000001">
    <property type="protein sequence ID" value="KIX16095.1"/>
    <property type="molecule type" value="Genomic_DNA"/>
</dbReference>
<keyword evidence="2" id="KW-1185">Reference proteome</keyword>
<gene>
    <name evidence="1" type="ORF">X474_01225</name>
</gene>
<evidence type="ECO:0000313" key="2">
    <source>
        <dbReference type="Proteomes" id="UP000032233"/>
    </source>
</evidence>
<dbReference type="AlphaFoldDB" id="A0A0D2K3G2"/>
<protein>
    <submittedName>
        <fullName evidence="1">Uncharacterized protein</fullName>
    </submittedName>
</protein>
<comment type="caution">
    <text evidence="1">The sequence shown here is derived from an EMBL/GenBank/DDBJ whole genome shotgun (WGS) entry which is preliminary data.</text>
</comment>
<dbReference type="InParanoid" id="A0A0D2K3G2"/>
<evidence type="ECO:0000313" key="1">
    <source>
        <dbReference type="EMBL" id="KIX16095.1"/>
    </source>
</evidence>